<evidence type="ECO:0000256" key="3">
    <source>
        <dbReference type="ARBA" id="ARBA00023157"/>
    </source>
</evidence>
<keyword evidence="6" id="KW-0732">Signal</keyword>
<dbReference type="SUPFAM" id="SSF49503">
    <property type="entry name" value="Cupredoxins"/>
    <property type="match status" value="1"/>
</dbReference>
<evidence type="ECO:0000259" key="7">
    <source>
        <dbReference type="PROSITE" id="PS51485"/>
    </source>
</evidence>
<dbReference type="OrthoDB" id="2011645at2759"/>
<accession>A0A834GB66</accession>
<gene>
    <name evidence="8" type="ORF">RHSIM_Rhsim11G0130800</name>
</gene>
<dbReference type="PANTHER" id="PTHR33021">
    <property type="entry name" value="BLUE COPPER PROTEIN"/>
    <property type="match status" value="1"/>
</dbReference>
<organism evidence="8 9">
    <name type="scientific">Rhododendron simsii</name>
    <name type="common">Sims's rhododendron</name>
    <dbReference type="NCBI Taxonomy" id="118357"/>
    <lineage>
        <taxon>Eukaryota</taxon>
        <taxon>Viridiplantae</taxon>
        <taxon>Streptophyta</taxon>
        <taxon>Embryophyta</taxon>
        <taxon>Tracheophyta</taxon>
        <taxon>Spermatophyta</taxon>
        <taxon>Magnoliopsida</taxon>
        <taxon>eudicotyledons</taxon>
        <taxon>Gunneridae</taxon>
        <taxon>Pentapetalae</taxon>
        <taxon>asterids</taxon>
        <taxon>Ericales</taxon>
        <taxon>Ericaceae</taxon>
        <taxon>Ericoideae</taxon>
        <taxon>Rhodoreae</taxon>
        <taxon>Rhododendron</taxon>
    </lineage>
</organism>
<dbReference type="EMBL" id="WJXA01000011">
    <property type="protein sequence ID" value="KAF7128151.1"/>
    <property type="molecule type" value="Genomic_DNA"/>
</dbReference>
<dbReference type="InterPro" id="IPR039391">
    <property type="entry name" value="Phytocyanin-like"/>
</dbReference>
<name>A0A834GB66_RHOSS</name>
<feature type="signal peptide" evidence="6">
    <location>
        <begin position="1"/>
        <end position="32"/>
    </location>
</feature>
<keyword evidence="1" id="KW-0479">Metal-binding</keyword>
<evidence type="ECO:0000256" key="4">
    <source>
        <dbReference type="ARBA" id="ARBA00071970"/>
    </source>
</evidence>
<evidence type="ECO:0000256" key="2">
    <source>
        <dbReference type="ARBA" id="ARBA00023008"/>
    </source>
</evidence>
<keyword evidence="3" id="KW-1015">Disulfide bond</keyword>
<reference evidence="8" key="1">
    <citation type="submission" date="2019-11" db="EMBL/GenBank/DDBJ databases">
        <authorList>
            <person name="Liu Y."/>
            <person name="Hou J."/>
            <person name="Li T.-Q."/>
            <person name="Guan C.-H."/>
            <person name="Wu X."/>
            <person name="Wu H.-Z."/>
            <person name="Ling F."/>
            <person name="Zhang R."/>
            <person name="Shi X.-G."/>
            <person name="Ren J.-P."/>
            <person name="Chen E.-F."/>
            <person name="Sun J.-M."/>
        </authorList>
    </citation>
    <scope>NUCLEOTIDE SEQUENCE</scope>
    <source>
        <strain evidence="8">Adult_tree_wgs_1</strain>
        <tissue evidence="8">Leaves</tissue>
    </source>
</reference>
<dbReference type="InterPro" id="IPR008972">
    <property type="entry name" value="Cupredoxin"/>
</dbReference>
<feature type="domain" description="Phytocyanin" evidence="7">
    <location>
        <begin position="33"/>
        <end position="129"/>
    </location>
</feature>
<proteinExistence type="predicted"/>
<sequence>MPSQGRRGSALVATAVALVCLSLVLNFEVAQARIYTVGGAKGWTFGVHKWPGRKQIFRAGDILVFNYAAKQHNVVVVNKAGYRSCNAPANAKGYWTGNDHVKLVKGRNFFICSFPGHCKAGMRIVVTAK</sequence>
<evidence type="ECO:0000256" key="1">
    <source>
        <dbReference type="ARBA" id="ARBA00022723"/>
    </source>
</evidence>
<evidence type="ECO:0000313" key="8">
    <source>
        <dbReference type="EMBL" id="KAF7128151.1"/>
    </source>
</evidence>
<dbReference type="CDD" id="cd11013">
    <property type="entry name" value="Plantacyanin"/>
    <property type="match status" value="1"/>
</dbReference>
<dbReference type="InterPro" id="IPR003245">
    <property type="entry name" value="Phytocyanin_dom"/>
</dbReference>
<dbReference type="Gene3D" id="2.60.40.420">
    <property type="entry name" value="Cupredoxins - blue copper proteins"/>
    <property type="match status" value="1"/>
</dbReference>
<protein>
    <recommendedName>
        <fullName evidence="4">Basic blue protein</fullName>
    </recommendedName>
    <alternativeName>
        <fullName evidence="5">Plantacyanin</fullName>
    </alternativeName>
</protein>
<evidence type="ECO:0000256" key="6">
    <source>
        <dbReference type="SAM" id="SignalP"/>
    </source>
</evidence>
<keyword evidence="9" id="KW-1185">Reference proteome</keyword>
<evidence type="ECO:0000256" key="5">
    <source>
        <dbReference type="ARBA" id="ARBA00082491"/>
    </source>
</evidence>
<dbReference type="PANTHER" id="PTHR33021:SF9">
    <property type="entry name" value="PUTATIVE, EXPRESSED-RELATED"/>
    <property type="match status" value="1"/>
</dbReference>
<dbReference type="GO" id="GO:0046872">
    <property type="term" value="F:metal ion binding"/>
    <property type="evidence" value="ECO:0007669"/>
    <property type="project" value="UniProtKB-KW"/>
</dbReference>
<dbReference type="GO" id="GO:0005886">
    <property type="term" value="C:plasma membrane"/>
    <property type="evidence" value="ECO:0007669"/>
    <property type="project" value="TreeGrafter"/>
</dbReference>
<keyword evidence="2" id="KW-0186">Copper</keyword>
<dbReference type="FunFam" id="2.60.40.420:FF:000013">
    <property type="entry name" value="basic blue protein-like"/>
    <property type="match status" value="1"/>
</dbReference>
<dbReference type="AlphaFoldDB" id="A0A834GB66"/>
<dbReference type="InterPro" id="IPR041844">
    <property type="entry name" value="Plantacyanin"/>
</dbReference>
<feature type="chain" id="PRO_5032884884" description="Basic blue protein" evidence="6">
    <location>
        <begin position="33"/>
        <end position="129"/>
    </location>
</feature>
<dbReference type="Proteomes" id="UP000626092">
    <property type="component" value="Unassembled WGS sequence"/>
</dbReference>
<comment type="caution">
    <text evidence="8">The sequence shown here is derived from an EMBL/GenBank/DDBJ whole genome shotgun (WGS) entry which is preliminary data.</text>
</comment>
<evidence type="ECO:0000313" key="9">
    <source>
        <dbReference type="Proteomes" id="UP000626092"/>
    </source>
</evidence>
<dbReference type="PROSITE" id="PS51485">
    <property type="entry name" value="PHYTOCYANIN"/>
    <property type="match status" value="1"/>
</dbReference>
<dbReference type="GO" id="GO:0009055">
    <property type="term" value="F:electron transfer activity"/>
    <property type="evidence" value="ECO:0007669"/>
    <property type="project" value="InterPro"/>
</dbReference>
<dbReference type="Pfam" id="PF02298">
    <property type="entry name" value="Cu_bind_like"/>
    <property type="match status" value="1"/>
</dbReference>